<name>A0ABU8U7S8_9ACTN</name>
<sequence>MHVRRSRQADGLPLVLAAVAVALAAVGCTAGSGAPAGPAGSGAGAPSASASASVSGAPWASASAAAAVVAGRWLTAEEVVAAAVPDAEVPDSYTNPVSIRKFRKPDPRFKPPSDLACGRVLDAAYARMNVNTAPTVAEQTFNWKDDAYGSSAFLVSYKESSAQIVFTLLRDGLTTCRYYEQEGPSGIQKNTVTTAPAPPLGDEAVQFEISTPTETGRHVTQYTVVRTGHCVATFTKSSDGRVGQAFPPAVIARQTTLLEEAQR</sequence>
<reference evidence="2 3" key="1">
    <citation type="submission" date="2024-03" db="EMBL/GenBank/DDBJ databases">
        <title>Novel Streptomyces species of biotechnological and ecological value are a feature of Machair soil.</title>
        <authorList>
            <person name="Prole J.R."/>
            <person name="Goodfellow M."/>
            <person name="Allenby N."/>
            <person name="Ward A.C."/>
        </authorList>
    </citation>
    <scope>NUCLEOTIDE SEQUENCE [LARGE SCALE GENOMIC DNA]</scope>
    <source>
        <strain evidence="2 3">MS1.HAVA.3</strain>
    </source>
</reference>
<organism evidence="2 3">
    <name type="scientific">Streptomyces caledonius</name>
    <dbReference type="NCBI Taxonomy" id="3134107"/>
    <lineage>
        <taxon>Bacteria</taxon>
        <taxon>Bacillati</taxon>
        <taxon>Actinomycetota</taxon>
        <taxon>Actinomycetes</taxon>
        <taxon>Kitasatosporales</taxon>
        <taxon>Streptomycetaceae</taxon>
        <taxon>Streptomyces</taxon>
    </lineage>
</organism>
<feature type="signal peptide" evidence="1">
    <location>
        <begin position="1"/>
        <end position="24"/>
    </location>
</feature>
<dbReference type="PROSITE" id="PS51257">
    <property type="entry name" value="PROKAR_LIPOPROTEIN"/>
    <property type="match status" value="1"/>
</dbReference>
<feature type="chain" id="PRO_5046473753" description="Lipoprotein" evidence="1">
    <location>
        <begin position="25"/>
        <end position="263"/>
    </location>
</feature>
<gene>
    <name evidence="2" type="ORF">WKI68_26300</name>
</gene>
<evidence type="ECO:0000256" key="1">
    <source>
        <dbReference type="SAM" id="SignalP"/>
    </source>
</evidence>
<keyword evidence="3" id="KW-1185">Reference proteome</keyword>
<evidence type="ECO:0000313" key="3">
    <source>
        <dbReference type="Proteomes" id="UP001382904"/>
    </source>
</evidence>
<evidence type="ECO:0000313" key="2">
    <source>
        <dbReference type="EMBL" id="MEJ8643935.1"/>
    </source>
</evidence>
<proteinExistence type="predicted"/>
<dbReference type="EMBL" id="JBBKAM010000002">
    <property type="protein sequence ID" value="MEJ8643935.1"/>
    <property type="molecule type" value="Genomic_DNA"/>
</dbReference>
<keyword evidence="1" id="KW-0732">Signal</keyword>
<comment type="caution">
    <text evidence="2">The sequence shown here is derived from an EMBL/GenBank/DDBJ whole genome shotgun (WGS) entry which is preliminary data.</text>
</comment>
<evidence type="ECO:0008006" key="4">
    <source>
        <dbReference type="Google" id="ProtNLM"/>
    </source>
</evidence>
<dbReference type="Proteomes" id="UP001382904">
    <property type="component" value="Unassembled WGS sequence"/>
</dbReference>
<protein>
    <recommendedName>
        <fullName evidence="4">Lipoprotein</fullName>
    </recommendedName>
</protein>
<accession>A0ABU8U7S8</accession>